<dbReference type="Gene3D" id="3.90.190.10">
    <property type="entry name" value="Protein tyrosine phosphatase superfamily"/>
    <property type="match status" value="1"/>
</dbReference>
<evidence type="ECO:0000313" key="3">
    <source>
        <dbReference type="EMBL" id="GAA1687707.1"/>
    </source>
</evidence>
<dbReference type="Proteomes" id="UP001499851">
    <property type="component" value="Unassembled WGS sequence"/>
</dbReference>
<dbReference type="PROSITE" id="PS00383">
    <property type="entry name" value="TYR_PHOSPHATASE_1"/>
    <property type="match status" value="1"/>
</dbReference>
<dbReference type="EMBL" id="BAAAQF010000019">
    <property type="protein sequence ID" value="GAA1687707.1"/>
    <property type="molecule type" value="Genomic_DNA"/>
</dbReference>
<evidence type="ECO:0000256" key="1">
    <source>
        <dbReference type="ARBA" id="ARBA00009580"/>
    </source>
</evidence>
<dbReference type="RefSeq" id="WP_344489881.1">
    <property type="nucleotide sequence ID" value="NZ_BAAAQF010000019.1"/>
</dbReference>
<dbReference type="PANTHER" id="PTHR31126">
    <property type="entry name" value="TYROSINE-PROTEIN PHOSPHATASE"/>
    <property type="match status" value="1"/>
</dbReference>
<feature type="domain" description="Tyrosine specific protein phosphatases" evidence="2">
    <location>
        <begin position="103"/>
        <end position="137"/>
    </location>
</feature>
<evidence type="ECO:0000259" key="2">
    <source>
        <dbReference type="PROSITE" id="PS50056"/>
    </source>
</evidence>
<protein>
    <submittedName>
        <fullName evidence="3">Tyrosine-protein phosphatase</fullName>
    </submittedName>
</protein>
<dbReference type="PANTHER" id="PTHR31126:SF1">
    <property type="entry name" value="TYROSINE SPECIFIC PROTEIN PHOSPHATASES DOMAIN-CONTAINING PROTEIN"/>
    <property type="match status" value="1"/>
</dbReference>
<dbReference type="InterPro" id="IPR029021">
    <property type="entry name" value="Prot-tyrosine_phosphatase-like"/>
</dbReference>
<accession>A0ABP4TGC3</accession>
<gene>
    <name evidence="3" type="ORF">GCM10009830_39090</name>
</gene>
<evidence type="ECO:0000313" key="4">
    <source>
        <dbReference type="Proteomes" id="UP001499851"/>
    </source>
</evidence>
<reference evidence="4" key="1">
    <citation type="journal article" date="2019" name="Int. J. Syst. Evol. Microbiol.">
        <title>The Global Catalogue of Microorganisms (GCM) 10K type strain sequencing project: providing services to taxonomists for standard genome sequencing and annotation.</title>
        <authorList>
            <consortium name="The Broad Institute Genomics Platform"/>
            <consortium name="The Broad Institute Genome Sequencing Center for Infectious Disease"/>
            <person name="Wu L."/>
            <person name="Ma J."/>
        </authorList>
    </citation>
    <scope>NUCLEOTIDE SEQUENCE [LARGE SCALE GENOMIC DNA]</scope>
    <source>
        <strain evidence="4">JCM 16001</strain>
    </source>
</reference>
<dbReference type="Pfam" id="PF13350">
    <property type="entry name" value="Y_phosphatase3"/>
    <property type="match status" value="1"/>
</dbReference>
<dbReference type="PROSITE" id="PS50056">
    <property type="entry name" value="TYR_PHOSPHATASE_2"/>
    <property type="match status" value="1"/>
</dbReference>
<name>A0ABP4TGC3_9ACTN</name>
<dbReference type="SUPFAM" id="SSF52799">
    <property type="entry name" value="(Phosphotyrosine protein) phosphatases II"/>
    <property type="match status" value="1"/>
</dbReference>
<comment type="caution">
    <text evidence="3">The sequence shown here is derived from an EMBL/GenBank/DDBJ whole genome shotgun (WGS) entry which is preliminary data.</text>
</comment>
<dbReference type="InterPro" id="IPR016130">
    <property type="entry name" value="Tyr_Pase_AS"/>
</dbReference>
<organism evidence="3 4">
    <name type="scientific">Glycomyces endophyticus</name>
    <dbReference type="NCBI Taxonomy" id="480996"/>
    <lineage>
        <taxon>Bacteria</taxon>
        <taxon>Bacillati</taxon>
        <taxon>Actinomycetota</taxon>
        <taxon>Actinomycetes</taxon>
        <taxon>Glycomycetales</taxon>
        <taxon>Glycomycetaceae</taxon>
        <taxon>Glycomyces</taxon>
    </lineage>
</organism>
<sequence>MFVNLRDPAERLRAGQLYRSAQPGALAPEEVAAIVAGLGVRDIVDLRTEAEAGRVPWTGLPDTVRVHRLPLGGDVIDPEPLRRITTGEDLGRWYAALAVVAAERLVEVVRLVAHDGPTLVHCAAGKDRTGVAVAAVLELLGCDAEDIAADYGRTDAAMREVVAMVATVGDAFAFDTRGLPPILGRAPVEAMATCLAVLEAGHGGFTGLLTANGLTEDDVAALRRRFASE</sequence>
<proteinExistence type="inferred from homology"/>
<dbReference type="InterPro" id="IPR026893">
    <property type="entry name" value="Tyr/Ser_Pase_IphP-type"/>
</dbReference>
<dbReference type="InterPro" id="IPR000387">
    <property type="entry name" value="Tyr_Pase_dom"/>
</dbReference>
<keyword evidence="4" id="KW-1185">Reference proteome</keyword>
<comment type="similarity">
    <text evidence="1">Belongs to the protein-tyrosine phosphatase family.</text>
</comment>